<evidence type="ECO:0000313" key="2">
    <source>
        <dbReference type="EMBL" id="AQT68794.1"/>
    </source>
</evidence>
<keyword evidence="1" id="KW-0175">Coiled coil</keyword>
<proteinExistence type="predicted"/>
<organism evidence="2 3">
    <name type="scientific">Anaerohalosphaera lusitana</name>
    <dbReference type="NCBI Taxonomy" id="1936003"/>
    <lineage>
        <taxon>Bacteria</taxon>
        <taxon>Pseudomonadati</taxon>
        <taxon>Planctomycetota</taxon>
        <taxon>Phycisphaerae</taxon>
        <taxon>Sedimentisphaerales</taxon>
        <taxon>Anaerohalosphaeraceae</taxon>
        <taxon>Anaerohalosphaera</taxon>
    </lineage>
</organism>
<protein>
    <recommendedName>
        <fullName evidence="4">DUF3450 family protein</fullName>
    </recommendedName>
</protein>
<sequence>MKKLLNVKLTYLRDSWKRSASLKWAVILLTPFLLLAGSRSLQAADEVGPQQARLLIEKWVETERLISEEKQKFRLASEMLEERISLVKNEIKSLKDKISETEDSIAEADKKRKEMVEENEKLKETSTFMTDTATDLEGRCKDLIKRLPNPIKDRIRPLSQRLPEDPAKTDLSLSKRFENVIGILNEVDKFNREVTAVSEIRDLTDGSSIEVSTLYLGLGQAWYTNADGDIAGISVPAEDGWQWQQDNTIALNVKEAIAVLNNEKVAEFIELPVKVK</sequence>
<dbReference type="Proteomes" id="UP000189674">
    <property type="component" value="Chromosome"/>
</dbReference>
<dbReference type="EMBL" id="CP019791">
    <property type="protein sequence ID" value="AQT68794.1"/>
    <property type="molecule type" value="Genomic_DNA"/>
</dbReference>
<name>A0A1U9NM31_9BACT</name>
<dbReference type="InterPro" id="IPR016866">
    <property type="entry name" value="UCP028069"/>
</dbReference>
<dbReference type="SUPFAM" id="SSF90257">
    <property type="entry name" value="Myosin rod fragments"/>
    <property type="match status" value="1"/>
</dbReference>
<reference evidence="3" key="1">
    <citation type="submission" date="2017-02" db="EMBL/GenBank/DDBJ databases">
        <title>Comparative genomics and description of representatives of a novel lineage of planctomycetes thriving in anoxic sediments.</title>
        <authorList>
            <person name="Spring S."/>
            <person name="Bunk B."/>
            <person name="Sproer C."/>
        </authorList>
    </citation>
    <scope>NUCLEOTIDE SEQUENCE [LARGE SCALE GENOMIC DNA]</scope>
    <source>
        <strain evidence="3">ST-NAGAB-D1</strain>
    </source>
</reference>
<evidence type="ECO:0000256" key="1">
    <source>
        <dbReference type="SAM" id="Coils"/>
    </source>
</evidence>
<feature type="coiled-coil region" evidence="1">
    <location>
        <begin position="77"/>
        <end position="125"/>
    </location>
</feature>
<dbReference type="Pfam" id="PF11932">
    <property type="entry name" value="DUF3450"/>
    <property type="match status" value="1"/>
</dbReference>
<gene>
    <name evidence="2" type="ORF">STSP2_01967</name>
</gene>
<dbReference type="STRING" id="1936003.STSP2_01967"/>
<keyword evidence="3" id="KW-1185">Reference proteome</keyword>
<dbReference type="AlphaFoldDB" id="A0A1U9NM31"/>
<dbReference type="KEGG" id="alus:STSP2_01967"/>
<dbReference type="RefSeq" id="WP_146662100.1">
    <property type="nucleotide sequence ID" value="NZ_CP019791.1"/>
</dbReference>
<evidence type="ECO:0000313" key="3">
    <source>
        <dbReference type="Proteomes" id="UP000189674"/>
    </source>
</evidence>
<accession>A0A1U9NM31</accession>
<dbReference type="OrthoDB" id="9784100at2"/>
<evidence type="ECO:0008006" key="4">
    <source>
        <dbReference type="Google" id="ProtNLM"/>
    </source>
</evidence>